<feature type="region of interest" description="Disordered" evidence="6">
    <location>
        <begin position="108"/>
        <end position="133"/>
    </location>
</feature>
<dbReference type="PANTHER" id="PTHR30363:SF4">
    <property type="entry name" value="GLYCEROL-3-PHOSPHATE REGULON REPRESSOR"/>
    <property type="match status" value="1"/>
</dbReference>
<organism evidence="8 9">
    <name type="scientific">Actinacidiphila oryziradicis</name>
    <dbReference type="NCBI Taxonomy" id="2571141"/>
    <lineage>
        <taxon>Bacteria</taxon>
        <taxon>Bacillati</taxon>
        <taxon>Actinomycetota</taxon>
        <taxon>Actinomycetes</taxon>
        <taxon>Kitasatosporales</taxon>
        <taxon>Streptomycetaceae</taxon>
        <taxon>Actinacidiphila</taxon>
    </lineage>
</organism>
<dbReference type="PROSITE" id="PS51000">
    <property type="entry name" value="HTH_DEOR_2"/>
    <property type="match status" value="1"/>
</dbReference>
<dbReference type="Pfam" id="PF08220">
    <property type="entry name" value="HTH_DeoR"/>
    <property type="match status" value="1"/>
</dbReference>
<dbReference type="InterPro" id="IPR036388">
    <property type="entry name" value="WH-like_DNA-bd_sf"/>
</dbReference>
<protein>
    <recommendedName>
        <fullName evidence="1">Lactose phosphotransferase system repressor</fullName>
    </recommendedName>
</protein>
<dbReference type="RefSeq" id="WP_136724375.1">
    <property type="nucleotide sequence ID" value="NZ_SUMC01000011.1"/>
</dbReference>
<evidence type="ECO:0000313" key="9">
    <source>
        <dbReference type="Proteomes" id="UP000305778"/>
    </source>
</evidence>
<evidence type="ECO:0000256" key="4">
    <source>
        <dbReference type="ARBA" id="ARBA00023163"/>
    </source>
</evidence>
<keyword evidence="9" id="KW-1185">Reference proteome</keyword>
<dbReference type="OrthoDB" id="7688673at2"/>
<dbReference type="Proteomes" id="UP000305778">
    <property type="component" value="Unassembled WGS sequence"/>
</dbReference>
<dbReference type="InterPro" id="IPR036390">
    <property type="entry name" value="WH_DNA-bd_sf"/>
</dbReference>
<dbReference type="InterPro" id="IPR050313">
    <property type="entry name" value="Carb_Metab_HTH_regulators"/>
</dbReference>
<gene>
    <name evidence="8" type="ORF">FCI23_15015</name>
</gene>
<proteinExistence type="predicted"/>
<dbReference type="InterPro" id="IPR001034">
    <property type="entry name" value="DeoR_HTH"/>
</dbReference>
<keyword evidence="3" id="KW-0805">Transcription regulation</keyword>
<evidence type="ECO:0000256" key="6">
    <source>
        <dbReference type="SAM" id="MobiDB-lite"/>
    </source>
</evidence>
<dbReference type="GO" id="GO:0003700">
    <property type="term" value="F:DNA-binding transcription factor activity"/>
    <property type="evidence" value="ECO:0007669"/>
    <property type="project" value="InterPro"/>
</dbReference>
<name>A0A4U0SMK5_9ACTN</name>
<keyword evidence="4" id="KW-0804">Transcription</keyword>
<dbReference type="SUPFAM" id="SSF46785">
    <property type="entry name" value="Winged helix' DNA-binding domain"/>
    <property type="match status" value="1"/>
</dbReference>
<comment type="function">
    <text evidence="5">Repressor of the lactose catabolism operon. Galactose-6-phosphate is the inducer.</text>
</comment>
<feature type="domain" description="HTH deoR-type" evidence="7">
    <location>
        <begin position="1"/>
        <end position="56"/>
    </location>
</feature>
<comment type="caution">
    <text evidence="8">The sequence shown here is derived from an EMBL/GenBank/DDBJ whole genome shotgun (WGS) entry which is preliminary data.</text>
</comment>
<accession>A0A4U0SMK5</accession>
<keyword evidence="2" id="KW-0678">Repressor</keyword>
<dbReference type="Gene3D" id="1.10.10.10">
    <property type="entry name" value="Winged helix-like DNA-binding domain superfamily/Winged helix DNA-binding domain"/>
    <property type="match status" value="1"/>
</dbReference>
<dbReference type="EMBL" id="SUMC01000011">
    <property type="protein sequence ID" value="TKA10926.1"/>
    <property type="molecule type" value="Genomic_DNA"/>
</dbReference>
<evidence type="ECO:0000256" key="1">
    <source>
        <dbReference type="ARBA" id="ARBA00021390"/>
    </source>
</evidence>
<evidence type="ECO:0000256" key="5">
    <source>
        <dbReference type="ARBA" id="ARBA00024937"/>
    </source>
</evidence>
<evidence type="ECO:0000259" key="7">
    <source>
        <dbReference type="PROSITE" id="PS51000"/>
    </source>
</evidence>
<evidence type="ECO:0000256" key="2">
    <source>
        <dbReference type="ARBA" id="ARBA00022491"/>
    </source>
</evidence>
<evidence type="ECO:0000313" key="8">
    <source>
        <dbReference type="EMBL" id="TKA10926.1"/>
    </source>
</evidence>
<sequence length="133" mass="14605">MQQRRSALVRLVREEGTVSVADLAAMFRVSQETIGRDLRYLESRRSVVRSYGSVRVVESDVFETGIGYREQNETAEKLRIAEGAARRLGDARTIFIDEGSLPTGCEGPAHRSTAHCPHGVEPGRHSVGAVPVD</sequence>
<evidence type="ECO:0000256" key="3">
    <source>
        <dbReference type="ARBA" id="ARBA00023015"/>
    </source>
</evidence>
<dbReference type="PANTHER" id="PTHR30363">
    <property type="entry name" value="HTH-TYPE TRANSCRIPTIONAL REGULATOR SRLR-RELATED"/>
    <property type="match status" value="1"/>
</dbReference>
<dbReference type="SMART" id="SM00420">
    <property type="entry name" value="HTH_DEOR"/>
    <property type="match status" value="1"/>
</dbReference>
<reference evidence="8 9" key="1">
    <citation type="submission" date="2019-04" db="EMBL/GenBank/DDBJ databases">
        <title>Streptomyces oryziradicis sp. nov., a novel actinomycete isolated from rhizosphere soil of rice (Oryza sativa L.).</title>
        <authorList>
            <person name="Li C."/>
        </authorList>
    </citation>
    <scope>NUCLEOTIDE SEQUENCE [LARGE SCALE GENOMIC DNA]</scope>
    <source>
        <strain evidence="8 9">NEAU-C40</strain>
    </source>
</reference>
<dbReference type="AlphaFoldDB" id="A0A4U0SMK5"/>